<keyword evidence="2" id="KW-1185">Reference proteome</keyword>
<comment type="caution">
    <text evidence="1">The sequence shown here is derived from an EMBL/GenBank/DDBJ whole genome shotgun (WGS) entry which is preliminary data.</text>
</comment>
<organism evidence="1 2">
    <name type="scientific">Granulicella sibirica</name>
    <dbReference type="NCBI Taxonomy" id="2479048"/>
    <lineage>
        <taxon>Bacteria</taxon>
        <taxon>Pseudomonadati</taxon>
        <taxon>Acidobacteriota</taxon>
        <taxon>Terriglobia</taxon>
        <taxon>Terriglobales</taxon>
        <taxon>Acidobacteriaceae</taxon>
        <taxon>Granulicella</taxon>
    </lineage>
</organism>
<dbReference type="AlphaFoldDB" id="A0A4Q0SY31"/>
<evidence type="ECO:0000313" key="1">
    <source>
        <dbReference type="EMBL" id="RXH53916.1"/>
    </source>
</evidence>
<gene>
    <name evidence="1" type="ORF">GRAN_5254</name>
</gene>
<proteinExistence type="predicted"/>
<dbReference type="RefSeq" id="WP_241655143.1">
    <property type="nucleotide sequence ID" value="NZ_RDSM01000007.1"/>
</dbReference>
<dbReference type="Proteomes" id="UP000289437">
    <property type="component" value="Unassembled WGS sequence"/>
</dbReference>
<name>A0A4Q0SY31_9BACT</name>
<evidence type="ECO:0000313" key="2">
    <source>
        <dbReference type="Proteomes" id="UP000289437"/>
    </source>
</evidence>
<reference evidence="2" key="2">
    <citation type="submission" date="2019-02" db="EMBL/GenBank/DDBJ databases">
        <title>Granulicella sibirica sp. nov., a psychrotolerant acidobacterium isolated from an organic soil layer in forested tundra, West Siberia.</title>
        <authorList>
            <person name="Oshkin I.Y."/>
            <person name="Kulichevskaya I.S."/>
            <person name="Rijpstra W.I.C."/>
            <person name="Sinninghe Damste J.S."/>
            <person name="Rakitin A.L."/>
            <person name="Ravin N.V."/>
            <person name="Dedysh S.N."/>
        </authorList>
    </citation>
    <scope>NUCLEOTIDE SEQUENCE [LARGE SCALE GENOMIC DNA]</scope>
    <source>
        <strain evidence="2">AF10</strain>
    </source>
</reference>
<sequence length="49" mass="5518">MMLTTNGGGIDDYSRAISGLKLPEDLKRMTEISDHYGYFYFPSPKAENS</sequence>
<dbReference type="EMBL" id="RDSM01000007">
    <property type="protein sequence ID" value="RXH53916.1"/>
    <property type="molecule type" value="Genomic_DNA"/>
</dbReference>
<accession>A0A4Q0SY31</accession>
<protein>
    <submittedName>
        <fullName evidence="1">Uncharacterized protein</fullName>
    </submittedName>
</protein>
<reference evidence="1 2" key="1">
    <citation type="submission" date="2018-11" db="EMBL/GenBank/DDBJ databases">
        <authorList>
            <person name="Mardanov A.V."/>
            <person name="Ravin N.V."/>
            <person name="Dedysh S.N."/>
        </authorList>
    </citation>
    <scope>NUCLEOTIDE SEQUENCE [LARGE SCALE GENOMIC DNA]</scope>
    <source>
        <strain evidence="1 2">AF10</strain>
    </source>
</reference>